<keyword evidence="4" id="KW-1185">Reference proteome</keyword>
<dbReference type="EMBL" id="JBEPSH010000009">
    <property type="protein sequence ID" value="MET4579288.1"/>
    <property type="molecule type" value="Genomic_DNA"/>
</dbReference>
<name>A0ABV2QEG5_9BURK</name>
<dbReference type="InterPro" id="IPR013096">
    <property type="entry name" value="Cupin_2"/>
</dbReference>
<evidence type="ECO:0000313" key="3">
    <source>
        <dbReference type="EMBL" id="MET4579288.1"/>
    </source>
</evidence>
<dbReference type="InterPro" id="IPR011051">
    <property type="entry name" value="RmlC_Cupin_sf"/>
</dbReference>
<reference evidence="3 4" key="1">
    <citation type="submission" date="2024-06" db="EMBL/GenBank/DDBJ databases">
        <title>Sorghum-associated microbial communities from plants grown in Nebraska, USA.</title>
        <authorList>
            <person name="Schachtman D."/>
        </authorList>
    </citation>
    <scope>NUCLEOTIDE SEQUENCE [LARGE SCALE GENOMIC DNA]</scope>
    <source>
        <strain evidence="3 4">2709</strain>
    </source>
</reference>
<dbReference type="SUPFAM" id="SSF51182">
    <property type="entry name" value="RmlC-like cupins"/>
    <property type="match status" value="1"/>
</dbReference>
<dbReference type="InterPro" id="IPR051610">
    <property type="entry name" value="GPI/OXD"/>
</dbReference>
<dbReference type="Gene3D" id="2.60.120.10">
    <property type="entry name" value="Jelly Rolls"/>
    <property type="match status" value="1"/>
</dbReference>
<protein>
    <submittedName>
        <fullName evidence="3">Quercetin dioxygenase-like cupin family protein</fullName>
    </submittedName>
</protein>
<comment type="caution">
    <text evidence="3">The sequence shown here is derived from an EMBL/GenBank/DDBJ whole genome shotgun (WGS) entry which is preliminary data.</text>
</comment>
<keyword evidence="1" id="KW-0479">Metal-binding</keyword>
<feature type="domain" description="Cupin type-2" evidence="2">
    <location>
        <begin position="51"/>
        <end position="119"/>
    </location>
</feature>
<gene>
    <name evidence="3" type="ORF">ABIE13_004416</name>
</gene>
<sequence>MTTNAPATASLTKYAVLRPDQIKSHDRGGGARTTPLVLPSIGATSFINGITEFSGGTAIPFHSHNCEESVMLLSGHAYLDIDGDVQELKPLDTTFIPPNVPHRFRNMSETEPMKILWIYASVNATRTVIETGVTNPVSSEHAK</sequence>
<dbReference type="RefSeq" id="WP_354447257.1">
    <property type="nucleotide sequence ID" value="NZ_JBEPSH010000009.1"/>
</dbReference>
<dbReference type="InterPro" id="IPR014710">
    <property type="entry name" value="RmlC-like_jellyroll"/>
</dbReference>
<dbReference type="PANTHER" id="PTHR35848:SF6">
    <property type="entry name" value="CUPIN TYPE-2 DOMAIN-CONTAINING PROTEIN"/>
    <property type="match status" value="1"/>
</dbReference>
<accession>A0ABV2QEG5</accession>
<evidence type="ECO:0000256" key="1">
    <source>
        <dbReference type="ARBA" id="ARBA00022723"/>
    </source>
</evidence>
<evidence type="ECO:0000259" key="2">
    <source>
        <dbReference type="Pfam" id="PF07883"/>
    </source>
</evidence>
<evidence type="ECO:0000313" key="4">
    <source>
        <dbReference type="Proteomes" id="UP001549320"/>
    </source>
</evidence>
<dbReference type="Proteomes" id="UP001549320">
    <property type="component" value="Unassembled WGS sequence"/>
</dbReference>
<organism evidence="3 4">
    <name type="scientific">Ottowia thiooxydans</name>
    <dbReference type="NCBI Taxonomy" id="219182"/>
    <lineage>
        <taxon>Bacteria</taxon>
        <taxon>Pseudomonadati</taxon>
        <taxon>Pseudomonadota</taxon>
        <taxon>Betaproteobacteria</taxon>
        <taxon>Burkholderiales</taxon>
        <taxon>Comamonadaceae</taxon>
        <taxon>Ottowia</taxon>
    </lineage>
</organism>
<proteinExistence type="predicted"/>
<dbReference type="PANTHER" id="PTHR35848">
    <property type="entry name" value="OXALATE-BINDING PROTEIN"/>
    <property type="match status" value="1"/>
</dbReference>
<dbReference type="Pfam" id="PF07883">
    <property type="entry name" value="Cupin_2"/>
    <property type="match status" value="1"/>
</dbReference>